<dbReference type="Proteomes" id="UP001168972">
    <property type="component" value="Unassembled WGS sequence"/>
</dbReference>
<evidence type="ECO:0000313" key="3">
    <source>
        <dbReference type="Proteomes" id="UP001168972"/>
    </source>
</evidence>
<feature type="compositionally biased region" description="Low complexity" evidence="1">
    <location>
        <begin position="57"/>
        <end position="69"/>
    </location>
</feature>
<protein>
    <submittedName>
        <fullName evidence="2">Uncharacterized protein</fullName>
    </submittedName>
</protein>
<feature type="region of interest" description="Disordered" evidence="1">
    <location>
        <begin position="1"/>
        <end position="22"/>
    </location>
</feature>
<proteinExistence type="predicted"/>
<comment type="caution">
    <text evidence="2">The sequence shown here is derived from an EMBL/GenBank/DDBJ whole genome shotgun (WGS) entry which is preliminary data.</text>
</comment>
<accession>A0AA39FRF1</accession>
<dbReference type="EMBL" id="JAQQBR010000006">
    <property type="protein sequence ID" value="KAK0174442.1"/>
    <property type="molecule type" value="Genomic_DNA"/>
</dbReference>
<evidence type="ECO:0000313" key="2">
    <source>
        <dbReference type="EMBL" id="KAK0174442.1"/>
    </source>
</evidence>
<sequence length="195" mass="22154">MAVTNSEVANGNGTPNSINISDQQLRREVKEFDKSFHTKFEQIFASNKKRKIEPNLTRSRSSSITSRGSETGKNKKEGENQLEPGFERPRKTARLTNKKIDRTNFETTNQYDNLSDNMSTEADIVDTEKENDDSATQGPPMNNQKKIKTPPIIVSHNNLKVFNTYLLKKEINKNSFTTKLLWASSINITTNNIDI</sequence>
<dbReference type="AlphaFoldDB" id="A0AA39FRF1"/>
<feature type="compositionally biased region" description="Acidic residues" evidence="1">
    <location>
        <begin position="123"/>
        <end position="133"/>
    </location>
</feature>
<feature type="compositionally biased region" description="Polar residues" evidence="1">
    <location>
        <begin position="105"/>
        <end position="120"/>
    </location>
</feature>
<evidence type="ECO:0000256" key="1">
    <source>
        <dbReference type="SAM" id="MobiDB-lite"/>
    </source>
</evidence>
<keyword evidence="3" id="KW-1185">Reference proteome</keyword>
<feature type="compositionally biased region" description="Polar residues" evidence="1">
    <location>
        <begin position="134"/>
        <end position="144"/>
    </location>
</feature>
<reference evidence="2" key="1">
    <citation type="journal article" date="2023" name="bioRxiv">
        <title>Scaffold-level genome assemblies of two parasitoid biocontrol wasps reveal the parthenogenesis mechanism and an associated novel virus.</title>
        <authorList>
            <person name="Inwood S."/>
            <person name="Skelly J."/>
            <person name="Guhlin J."/>
            <person name="Harrop T."/>
            <person name="Goldson S."/>
            <person name="Dearden P."/>
        </authorList>
    </citation>
    <scope>NUCLEOTIDE SEQUENCE</scope>
    <source>
        <strain evidence="2">Lincoln</strain>
        <tissue evidence="2">Whole body</tissue>
    </source>
</reference>
<reference evidence="2" key="2">
    <citation type="submission" date="2023-03" db="EMBL/GenBank/DDBJ databases">
        <authorList>
            <person name="Inwood S.N."/>
            <person name="Skelly J.G."/>
            <person name="Guhlin J."/>
            <person name="Harrop T.W.R."/>
            <person name="Goldson S.G."/>
            <person name="Dearden P.K."/>
        </authorList>
    </citation>
    <scope>NUCLEOTIDE SEQUENCE</scope>
    <source>
        <strain evidence="2">Lincoln</strain>
        <tissue evidence="2">Whole body</tissue>
    </source>
</reference>
<organism evidence="2 3">
    <name type="scientific">Microctonus hyperodae</name>
    <name type="common">Parasitoid wasp</name>
    <dbReference type="NCBI Taxonomy" id="165561"/>
    <lineage>
        <taxon>Eukaryota</taxon>
        <taxon>Metazoa</taxon>
        <taxon>Ecdysozoa</taxon>
        <taxon>Arthropoda</taxon>
        <taxon>Hexapoda</taxon>
        <taxon>Insecta</taxon>
        <taxon>Pterygota</taxon>
        <taxon>Neoptera</taxon>
        <taxon>Endopterygota</taxon>
        <taxon>Hymenoptera</taxon>
        <taxon>Apocrita</taxon>
        <taxon>Ichneumonoidea</taxon>
        <taxon>Braconidae</taxon>
        <taxon>Euphorinae</taxon>
        <taxon>Microctonus</taxon>
    </lineage>
</organism>
<feature type="region of interest" description="Disordered" evidence="1">
    <location>
        <begin position="45"/>
        <end position="147"/>
    </location>
</feature>
<gene>
    <name evidence="2" type="ORF">PV327_010211</name>
</gene>
<feature type="compositionally biased region" description="Basic and acidic residues" evidence="1">
    <location>
        <begin position="70"/>
        <end position="90"/>
    </location>
</feature>
<name>A0AA39FRF1_MICHY</name>